<comment type="function">
    <text evidence="12">Transposase-derived protein that may have nuclease activity. Does not have transposase activity.</text>
</comment>
<accession>A0A9R0EJA8</accession>
<dbReference type="GO" id="GO:0046872">
    <property type="term" value="F:metal ion binding"/>
    <property type="evidence" value="ECO:0007669"/>
    <property type="project" value="UniProtKB-KW"/>
</dbReference>
<comment type="similarity">
    <text evidence="4">Belongs to the HARBI1 family.</text>
</comment>
<evidence type="ECO:0000256" key="12">
    <source>
        <dbReference type="ARBA" id="ARBA00045850"/>
    </source>
</evidence>
<reference evidence="15" key="1">
    <citation type="submission" date="2025-08" db="UniProtKB">
        <authorList>
            <consortium name="RefSeq"/>
        </authorList>
    </citation>
    <scope>IDENTIFICATION</scope>
    <source>
        <tissue evidence="15">Whole larval tissue</tissue>
    </source>
</reference>
<dbReference type="Pfam" id="PF13359">
    <property type="entry name" value="DDE_Tnp_4"/>
    <property type="match status" value="1"/>
</dbReference>
<organism evidence="14 15">
    <name type="scientific">Spodoptera frugiperda</name>
    <name type="common">Fall armyworm</name>
    <dbReference type="NCBI Taxonomy" id="7108"/>
    <lineage>
        <taxon>Eukaryota</taxon>
        <taxon>Metazoa</taxon>
        <taxon>Ecdysozoa</taxon>
        <taxon>Arthropoda</taxon>
        <taxon>Hexapoda</taxon>
        <taxon>Insecta</taxon>
        <taxon>Pterygota</taxon>
        <taxon>Neoptera</taxon>
        <taxon>Endopterygota</taxon>
        <taxon>Lepidoptera</taxon>
        <taxon>Glossata</taxon>
        <taxon>Ditrysia</taxon>
        <taxon>Noctuoidea</taxon>
        <taxon>Noctuidae</taxon>
        <taxon>Amphipyrinae</taxon>
        <taxon>Spodoptera</taxon>
    </lineage>
</organism>
<comment type="cofactor">
    <cofactor evidence="1">
        <name>a divalent metal cation</name>
        <dbReference type="ChEBI" id="CHEBI:60240"/>
    </cofactor>
</comment>
<dbReference type="RefSeq" id="XP_035438646.2">
    <property type="nucleotide sequence ID" value="XM_035582753.2"/>
</dbReference>
<evidence type="ECO:0000256" key="7">
    <source>
        <dbReference type="ARBA" id="ARBA00022722"/>
    </source>
</evidence>
<dbReference type="Proteomes" id="UP000829999">
    <property type="component" value="Chromosome 7"/>
</dbReference>
<sequence length="357" mass="40937">MDLFDLIDHQLDYLDYSTLQRTSRVRVFKPRVDYFNELDETEFLARFRLSKCTVNQVHNLIKHKIMSKTQRNHAVSTEISLLLTLRYLATGSYLRSAADFCGVSPPTASRIVKKVTEAIAQLRPVTIKFPDNISTLQNGFYQIARFPRVIGALDCTHVTIQSPGGDSAENYRNRKSHFSINVQVVCDSQLRCLDIVARWPGSVHDQTIFNNSFLKQRFESGQFGNSLILGDSGYELKQYLLTPFLNPSSPAENLYNEAHIRTRNTVERCFGVCKNRFPVLRRQITLNLNRVQAIIVACFVLHNIAIDANDRNFEDYSDSHIEPHEENLALSGSDFNNNTRNRLVQEYFLPLLNNNTL</sequence>
<evidence type="ECO:0000256" key="9">
    <source>
        <dbReference type="ARBA" id="ARBA00022801"/>
    </source>
</evidence>
<dbReference type="PRINTS" id="PR02086">
    <property type="entry name" value="PUTNUCHARBI1"/>
</dbReference>
<evidence type="ECO:0000256" key="8">
    <source>
        <dbReference type="ARBA" id="ARBA00022723"/>
    </source>
</evidence>
<evidence type="ECO:0000256" key="10">
    <source>
        <dbReference type="ARBA" id="ARBA00023242"/>
    </source>
</evidence>
<dbReference type="InterPro" id="IPR027806">
    <property type="entry name" value="HARBI1_dom"/>
</dbReference>
<evidence type="ECO:0000313" key="14">
    <source>
        <dbReference type="Proteomes" id="UP000829999"/>
    </source>
</evidence>
<feature type="domain" description="DDE Tnp4" evidence="13">
    <location>
        <begin position="153"/>
        <end position="303"/>
    </location>
</feature>
<keyword evidence="14" id="KW-1185">Reference proteome</keyword>
<keyword evidence="9" id="KW-0378">Hydrolase</keyword>
<dbReference type="OrthoDB" id="2430314at2759"/>
<comment type="subcellular location">
    <subcellularLocation>
        <location evidence="3">Cytoplasm</location>
    </subcellularLocation>
    <subcellularLocation>
        <location evidence="2">Nucleus</location>
    </subcellularLocation>
</comment>
<dbReference type="GO" id="GO:0016787">
    <property type="term" value="F:hydrolase activity"/>
    <property type="evidence" value="ECO:0007669"/>
    <property type="project" value="UniProtKB-KW"/>
</dbReference>
<dbReference type="GO" id="GO:0004518">
    <property type="term" value="F:nuclease activity"/>
    <property type="evidence" value="ECO:0007669"/>
    <property type="project" value="UniProtKB-KW"/>
</dbReference>
<evidence type="ECO:0000256" key="1">
    <source>
        <dbReference type="ARBA" id="ARBA00001968"/>
    </source>
</evidence>
<evidence type="ECO:0000313" key="15">
    <source>
        <dbReference type="RefSeq" id="XP_035438646.2"/>
    </source>
</evidence>
<proteinExistence type="inferred from homology"/>
<evidence type="ECO:0000256" key="6">
    <source>
        <dbReference type="ARBA" id="ARBA00022490"/>
    </source>
</evidence>
<keyword evidence="6" id="KW-0963">Cytoplasm</keyword>
<dbReference type="InterPro" id="IPR045249">
    <property type="entry name" value="HARBI1-like"/>
</dbReference>
<keyword evidence="8" id="KW-0479">Metal-binding</keyword>
<evidence type="ECO:0000256" key="2">
    <source>
        <dbReference type="ARBA" id="ARBA00004123"/>
    </source>
</evidence>
<gene>
    <name evidence="15" type="primary">LOC118268311</name>
</gene>
<evidence type="ECO:0000256" key="3">
    <source>
        <dbReference type="ARBA" id="ARBA00004496"/>
    </source>
</evidence>
<dbReference type="InterPro" id="IPR026103">
    <property type="entry name" value="HARBI1_animal"/>
</dbReference>
<evidence type="ECO:0000259" key="13">
    <source>
        <dbReference type="Pfam" id="PF13359"/>
    </source>
</evidence>
<dbReference type="AlphaFoldDB" id="A0A9R0EJA8"/>
<evidence type="ECO:0000256" key="5">
    <source>
        <dbReference type="ARBA" id="ARBA00015519"/>
    </source>
</evidence>
<dbReference type="GO" id="GO:0005634">
    <property type="term" value="C:nucleus"/>
    <property type="evidence" value="ECO:0007669"/>
    <property type="project" value="UniProtKB-SubCell"/>
</dbReference>
<keyword evidence="10" id="KW-0539">Nucleus</keyword>
<evidence type="ECO:0000256" key="4">
    <source>
        <dbReference type="ARBA" id="ARBA00006958"/>
    </source>
</evidence>
<keyword evidence="7" id="KW-0540">Nuclease</keyword>
<evidence type="ECO:0000256" key="11">
    <source>
        <dbReference type="ARBA" id="ARBA00030126"/>
    </source>
</evidence>
<dbReference type="PANTHER" id="PTHR22930">
    <property type="match status" value="1"/>
</dbReference>
<dbReference type="PANTHER" id="PTHR22930:SF289">
    <property type="entry name" value="DDE TNP4 DOMAIN-CONTAINING PROTEIN-RELATED"/>
    <property type="match status" value="1"/>
</dbReference>
<name>A0A9R0EJA8_SPOFR</name>
<dbReference type="GO" id="GO:0005737">
    <property type="term" value="C:cytoplasm"/>
    <property type="evidence" value="ECO:0007669"/>
    <property type="project" value="UniProtKB-SubCell"/>
</dbReference>
<dbReference type="GeneID" id="118268311"/>
<protein>
    <recommendedName>
        <fullName evidence="5">Putative nuclease HARBI1</fullName>
    </recommendedName>
    <alternativeName>
        <fullName evidence="11">Harbinger transposase-derived nuclease</fullName>
    </alternativeName>
</protein>